<dbReference type="Pfam" id="PF03960">
    <property type="entry name" value="ArsC"/>
    <property type="match status" value="1"/>
</dbReference>
<organism evidence="2 3">
    <name type="scientific">Lacicoccus qingdaonensis</name>
    <dbReference type="NCBI Taxonomy" id="576118"/>
    <lineage>
        <taxon>Bacteria</taxon>
        <taxon>Bacillati</taxon>
        <taxon>Bacillota</taxon>
        <taxon>Bacilli</taxon>
        <taxon>Bacillales</taxon>
        <taxon>Salinicoccaceae</taxon>
        <taxon>Lacicoccus</taxon>
    </lineage>
</organism>
<dbReference type="Proteomes" id="UP000199008">
    <property type="component" value="Unassembled WGS sequence"/>
</dbReference>
<gene>
    <name evidence="2" type="ORF">SAMN05216216_12728</name>
</gene>
<dbReference type="EMBL" id="FNFY01000027">
    <property type="protein sequence ID" value="SDL17317.1"/>
    <property type="molecule type" value="Genomic_DNA"/>
</dbReference>
<dbReference type="RefSeq" id="WP_092987693.1">
    <property type="nucleotide sequence ID" value="NZ_FNFY01000027.1"/>
</dbReference>
<reference evidence="3" key="1">
    <citation type="submission" date="2016-10" db="EMBL/GenBank/DDBJ databases">
        <authorList>
            <person name="Varghese N."/>
            <person name="Submissions S."/>
        </authorList>
    </citation>
    <scope>NUCLEOTIDE SEQUENCE [LARGE SCALE GENOMIC DNA]</scope>
    <source>
        <strain evidence="3">CGMCC 1.8895</strain>
    </source>
</reference>
<dbReference type="PROSITE" id="PS51353">
    <property type="entry name" value="ARSC"/>
    <property type="match status" value="1"/>
</dbReference>
<dbReference type="InterPro" id="IPR006660">
    <property type="entry name" value="Arsenate_reductase-like"/>
</dbReference>
<comment type="similarity">
    <text evidence="1">Belongs to the ArsC family.</text>
</comment>
<dbReference type="STRING" id="576118.SAMN05216216_12728"/>
<name>A0A1G9HWD6_9BACL</name>
<dbReference type="PANTHER" id="PTHR30041:SF8">
    <property type="entry name" value="PROTEIN YFFB"/>
    <property type="match status" value="1"/>
</dbReference>
<dbReference type="NCBIfam" id="TIGR01617">
    <property type="entry name" value="arsC_related"/>
    <property type="match status" value="1"/>
</dbReference>
<evidence type="ECO:0000313" key="2">
    <source>
        <dbReference type="EMBL" id="SDL17317.1"/>
    </source>
</evidence>
<dbReference type="PANTHER" id="PTHR30041">
    <property type="entry name" value="ARSENATE REDUCTASE"/>
    <property type="match status" value="1"/>
</dbReference>
<evidence type="ECO:0000313" key="3">
    <source>
        <dbReference type="Proteomes" id="UP000199008"/>
    </source>
</evidence>
<evidence type="ECO:0000256" key="1">
    <source>
        <dbReference type="PROSITE-ProRule" id="PRU01282"/>
    </source>
</evidence>
<dbReference type="CDD" id="cd03036">
    <property type="entry name" value="ArsC_like"/>
    <property type="match status" value="1"/>
</dbReference>
<keyword evidence="3" id="KW-1185">Reference proteome</keyword>
<dbReference type="SUPFAM" id="SSF52833">
    <property type="entry name" value="Thioredoxin-like"/>
    <property type="match status" value="1"/>
</dbReference>
<protein>
    <submittedName>
        <fullName evidence="2">Arsenate reductase</fullName>
    </submittedName>
</protein>
<sequence length="117" mass="13603">MITFYEYSKCTTCRKGKKFLEENGVDFKAHDMVKEPPSKETLRQIVEKSDQDISKFFNSRGKKYKELDLKNKLPEMSDDEKLDILSSDGMLIKRPLVDADSRVLLGFKEAEYKEALL</sequence>
<proteinExistence type="inferred from homology"/>
<dbReference type="AlphaFoldDB" id="A0A1G9HWD6"/>
<accession>A0A1G9HWD6</accession>
<dbReference type="InterPro" id="IPR036249">
    <property type="entry name" value="Thioredoxin-like_sf"/>
</dbReference>
<dbReference type="InterPro" id="IPR006504">
    <property type="entry name" value="Tscrpt_reg_Spx/MgsR"/>
</dbReference>
<dbReference type="Gene3D" id="3.40.30.10">
    <property type="entry name" value="Glutaredoxin"/>
    <property type="match status" value="1"/>
</dbReference>
<dbReference type="OrthoDB" id="9794155at2"/>